<sequence length="270" mass="30988">SLSSIFNYNIFSQNLTHIDHKDDLKSSAVWASINITNYQLNNTRHCHNSTISIYGNLKYNNGTAVQYTEVAIFVDDILDPQFMSTTDDFGIFQINFRIPYNFDVYSVSGYKIQVNVTDNSRGKVKKENFLIIYANATSYFDINYYDSPYIPGEYYVLGGFLRYDNINGNGIPSSQINCNWYNATYNWPLGSFFTNPIDGSISETIQIPLNASSDSINLNLTYIGDIPNIDSSQKVLTNIRLFNNFNCIWDTVSNASERRFNRNYRSIIFK</sequence>
<reference evidence="1" key="1">
    <citation type="journal article" date="2014" name="Front. Microbiol.">
        <title>High frequency of phylogenetically diverse reductive dehalogenase-homologous genes in deep subseafloor sedimentary metagenomes.</title>
        <authorList>
            <person name="Kawai M."/>
            <person name="Futagami T."/>
            <person name="Toyoda A."/>
            <person name="Takaki Y."/>
            <person name="Nishi S."/>
            <person name="Hori S."/>
            <person name="Arai W."/>
            <person name="Tsubouchi T."/>
            <person name="Morono Y."/>
            <person name="Uchiyama I."/>
            <person name="Ito T."/>
            <person name="Fujiyama A."/>
            <person name="Inagaki F."/>
            <person name="Takami H."/>
        </authorList>
    </citation>
    <scope>NUCLEOTIDE SEQUENCE</scope>
    <source>
        <strain evidence="1">Expedition CK06-06</strain>
    </source>
</reference>
<gene>
    <name evidence="1" type="ORF">S06H3_31757</name>
</gene>
<accession>X1LXE0</accession>
<comment type="caution">
    <text evidence="1">The sequence shown here is derived from an EMBL/GenBank/DDBJ whole genome shotgun (WGS) entry which is preliminary data.</text>
</comment>
<protein>
    <submittedName>
        <fullName evidence="1">Uncharacterized protein</fullName>
    </submittedName>
</protein>
<dbReference type="AlphaFoldDB" id="X1LXE0"/>
<dbReference type="EMBL" id="BARV01018821">
    <property type="protein sequence ID" value="GAI24042.1"/>
    <property type="molecule type" value="Genomic_DNA"/>
</dbReference>
<evidence type="ECO:0000313" key="1">
    <source>
        <dbReference type="EMBL" id="GAI24042.1"/>
    </source>
</evidence>
<feature type="non-terminal residue" evidence="1">
    <location>
        <position position="1"/>
    </location>
</feature>
<organism evidence="1">
    <name type="scientific">marine sediment metagenome</name>
    <dbReference type="NCBI Taxonomy" id="412755"/>
    <lineage>
        <taxon>unclassified sequences</taxon>
        <taxon>metagenomes</taxon>
        <taxon>ecological metagenomes</taxon>
    </lineage>
</organism>
<name>X1LXE0_9ZZZZ</name>
<proteinExistence type="predicted"/>